<dbReference type="Pfam" id="PF05608">
    <property type="entry name" value="RTE1"/>
    <property type="match status" value="1"/>
</dbReference>
<dbReference type="PANTHER" id="PTHR20921:SF0">
    <property type="entry name" value="TRANSMEMBRANE PROTEIN 222"/>
    <property type="match status" value="1"/>
</dbReference>
<organism evidence="2 3">
    <name type="scientific">Nezara viridula</name>
    <name type="common">Southern green stink bug</name>
    <name type="synonym">Cimex viridulus</name>
    <dbReference type="NCBI Taxonomy" id="85310"/>
    <lineage>
        <taxon>Eukaryota</taxon>
        <taxon>Metazoa</taxon>
        <taxon>Ecdysozoa</taxon>
        <taxon>Arthropoda</taxon>
        <taxon>Hexapoda</taxon>
        <taxon>Insecta</taxon>
        <taxon>Pterygota</taxon>
        <taxon>Neoptera</taxon>
        <taxon>Paraneoptera</taxon>
        <taxon>Hemiptera</taxon>
        <taxon>Heteroptera</taxon>
        <taxon>Panheteroptera</taxon>
        <taxon>Pentatomomorpha</taxon>
        <taxon>Pentatomoidea</taxon>
        <taxon>Pentatomidae</taxon>
        <taxon>Pentatominae</taxon>
        <taxon>Nezara</taxon>
    </lineage>
</organism>
<dbReference type="InterPro" id="IPR008496">
    <property type="entry name" value="TMEM222/RTE1"/>
</dbReference>
<reference evidence="2" key="1">
    <citation type="submission" date="2022-01" db="EMBL/GenBank/DDBJ databases">
        <authorList>
            <person name="King R."/>
        </authorList>
    </citation>
    <scope>NUCLEOTIDE SEQUENCE</scope>
</reference>
<dbReference type="EMBL" id="OV725082">
    <property type="protein sequence ID" value="CAH1404991.1"/>
    <property type="molecule type" value="Genomic_DNA"/>
</dbReference>
<evidence type="ECO:0000313" key="2">
    <source>
        <dbReference type="EMBL" id="CAH1404991.1"/>
    </source>
</evidence>
<dbReference type="OrthoDB" id="267284at2759"/>
<dbReference type="PANTHER" id="PTHR20921">
    <property type="entry name" value="TRANSMEMBRANE PROTEIN 222"/>
    <property type="match status" value="1"/>
</dbReference>
<accession>A0A9P0HP81</accession>
<gene>
    <name evidence="2" type="ORF">NEZAVI_LOCUS13293</name>
</gene>
<keyword evidence="1" id="KW-1133">Transmembrane helix</keyword>
<evidence type="ECO:0000313" key="3">
    <source>
        <dbReference type="Proteomes" id="UP001152798"/>
    </source>
</evidence>
<sequence length="169" mass="18868">MSEGEPVMVGGINTRQHRYPYCIVWTPIPLLTWLFPVIGHMGICTSAGIIRDFAGSYYVSEDNMAFGHPTRYVMLDPDNVKATGWDIAISEAASLYKTRMHNLCCDNCHSMVANALNRMQYRGSSSWNMVTLACLITFSGRYVGISGILKSLLPSVLLYTIIICMIIFI</sequence>
<proteinExistence type="predicted"/>
<name>A0A9P0HP81_NEZVI</name>
<keyword evidence="1" id="KW-0812">Transmembrane</keyword>
<evidence type="ECO:0008006" key="4">
    <source>
        <dbReference type="Google" id="ProtNLM"/>
    </source>
</evidence>
<feature type="transmembrane region" description="Helical" evidence="1">
    <location>
        <begin position="151"/>
        <end position="168"/>
    </location>
</feature>
<keyword evidence="3" id="KW-1185">Reference proteome</keyword>
<keyword evidence="1" id="KW-0472">Membrane</keyword>
<dbReference type="Proteomes" id="UP001152798">
    <property type="component" value="Chromosome 6"/>
</dbReference>
<protein>
    <recommendedName>
        <fullName evidence="4">Transmembrane protein 222</fullName>
    </recommendedName>
</protein>
<evidence type="ECO:0000256" key="1">
    <source>
        <dbReference type="SAM" id="Phobius"/>
    </source>
</evidence>
<dbReference type="AlphaFoldDB" id="A0A9P0HP81"/>